<dbReference type="PRINTS" id="PR00463">
    <property type="entry name" value="EP450I"/>
</dbReference>
<keyword evidence="7" id="KW-0256">Endoplasmic reticulum</keyword>
<evidence type="ECO:0000256" key="4">
    <source>
        <dbReference type="ARBA" id="ARBA00010617"/>
    </source>
</evidence>
<evidence type="ECO:0000256" key="8">
    <source>
        <dbReference type="ARBA" id="ARBA00022848"/>
    </source>
</evidence>
<evidence type="ECO:0000256" key="10">
    <source>
        <dbReference type="ARBA" id="ARBA00023004"/>
    </source>
</evidence>
<keyword evidence="11 14" id="KW-0503">Monooxygenase</keyword>
<name>A0A6J1TMS5_FRAOC</name>
<organism evidence="15 16">
    <name type="scientific">Frankliniella occidentalis</name>
    <name type="common">Western flower thrips</name>
    <name type="synonym">Euthrips occidentalis</name>
    <dbReference type="NCBI Taxonomy" id="133901"/>
    <lineage>
        <taxon>Eukaryota</taxon>
        <taxon>Metazoa</taxon>
        <taxon>Ecdysozoa</taxon>
        <taxon>Arthropoda</taxon>
        <taxon>Hexapoda</taxon>
        <taxon>Insecta</taxon>
        <taxon>Pterygota</taxon>
        <taxon>Neoptera</taxon>
        <taxon>Paraneoptera</taxon>
        <taxon>Thysanoptera</taxon>
        <taxon>Terebrantia</taxon>
        <taxon>Thripoidea</taxon>
        <taxon>Thripidae</taxon>
        <taxon>Frankliniella</taxon>
    </lineage>
</organism>
<dbReference type="AlphaFoldDB" id="A0A6J1TMS5"/>
<feature type="binding site" description="axial binding residue" evidence="13">
    <location>
        <position position="461"/>
    </location>
    <ligand>
        <name>heme</name>
        <dbReference type="ChEBI" id="CHEBI:30413"/>
    </ligand>
    <ligandPart>
        <name>Fe</name>
        <dbReference type="ChEBI" id="CHEBI:18248"/>
    </ligandPart>
</feature>
<evidence type="ECO:0000256" key="3">
    <source>
        <dbReference type="ARBA" id="ARBA00004406"/>
    </source>
</evidence>
<gene>
    <name evidence="16" type="primary">LOC113218123</name>
</gene>
<dbReference type="Pfam" id="PF00067">
    <property type="entry name" value="p450"/>
    <property type="match status" value="1"/>
</dbReference>
<evidence type="ECO:0000256" key="11">
    <source>
        <dbReference type="ARBA" id="ARBA00023033"/>
    </source>
</evidence>
<comment type="similarity">
    <text evidence="4 14">Belongs to the cytochrome P450 family.</text>
</comment>
<dbReference type="InterPro" id="IPR001128">
    <property type="entry name" value="Cyt_P450"/>
</dbReference>
<keyword evidence="12" id="KW-0472">Membrane</keyword>
<evidence type="ECO:0000256" key="7">
    <source>
        <dbReference type="ARBA" id="ARBA00022824"/>
    </source>
</evidence>
<evidence type="ECO:0000256" key="2">
    <source>
        <dbReference type="ARBA" id="ARBA00004174"/>
    </source>
</evidence>
<evidence type="ECO:0000313" key="16">
    <source>
        <dbReference type="RefSeq" id="XP_026294112.1"/>
    </source>
</evidence>
<evidence type="ECO:0000313" key="15">
    <source>
        <dbReference type="Proteomes" id="UP000504606"/>
    </source>
</evidence>
<dbReference type="GO" id="GO:0005506">
    <property type="term" value="F:iron ion binding"/>
    <property type="evidence" value="ECO:0007669"/>
    <property type="project" value="InterPro"/>
</dbReference>
<evidence type="ECO:0000256" key="1">
    <source>
        <dbReference type="ARBA" id="ARBA00001971"/>
    </source>
</evidence>
<keyword evidence="6 13" id="KW-0479">Metal-binding</keyword>
<dbReference type="InterPro" id="IPR017972">
    <property type="entry name" value="Cyt_P450_CS"/>
</dbReference>
<keyword evidence="8" id="KW-0492">Microsome</keyword>
<keyword evidence="5 13" id="KW-0349">Heme</keyword>
<keyword evidence="9 14" id="KW-0560">Oxidoreductase</keyword>
<evidence type="ECO:0000256" key="9">
    <source>
        <dbReference type="ARBA" id="ARBA00023002"/>
    </source>
</evidence>
<evidence type="ECO:0000256" key="5">
    <source>
        <dbReference type="ARBA" id="ARBA00022617"/>
    </source>
</evidence>
<dbReference type="Proteomes" id="UP000504606">
    <property type="component" value="Unplaced"/>
</dbReference>
<keyword evidence="15" id="KW-1185">Reference proteome</keyword>
<dbReference type="PANTHER" id="PTHR24292:SF100">
    <property type="entry name" value="CYTOCHROME P450 6A16, ISOFORM B-RELATED"/>
    <property type="match status" value="1"/>
</dbReference>
<accession>A0A6J1TMS5</accession>
<dbReference type="PANTHER" id="PTHR24292">
    <property type="entry name" value="CYTOCHROME P450"/>
    <property type="match status" value="1"/>
</dbReference>
<dbReference type="GO" id="GO:0004497">
    <property type="term" value="F:monooxygenase activity"/>
    <property type="evidence" value="ECO:0007669"/>
    <property type="project" value="UniProtKB-KW"/>
</dbReference>
<dbReference type="Gene3D" id="1.10.630.10">
    <property type="entry name" value="Cytochrome P450"/>
    <property type="match status" value="1"/>
</dbReference>
<keyword evidence="10 13" id="KW-0408">Iron</keyword>
<dbReference type="InterPro" id="IPR036396">
    <property type="entry name" value="Cyt_P450_sf"/>
</dbReference>
<sequence>MIGWTLTALLAGLGFALYSYLAKIFTYWTKRKVPGPKPTLLTGNFGSNLMGNKSIGDIADQVYQDYRDEPVAGTFVMTQPLLHLHDPEIIKHVLVKDFQDFHGRGIYVESERDPLTAHLFNLSGKRWKELRAKIAPTFTPAKIKYMFETMKECCTQLQDFVEAKAAANGGRYNADIREMQARVSTDVVSSVAFGIQSNSLKTPESEFRRIGTKVVEPTVFNSIRLMVLFFLREIAQKFQFTITVTEIETFFTKLVAETVAYREQNGIERADMLQMLMQLKNKGFVQPREGEEAEPVPEDGQPGGKLTMNEMVAQVYIFFIAGFDTTSATTSLTMYELTKNHDIQEKVYQEVQDVLKRHNGEVTYEAIMEMTYLDKVINETLRMYPPLPFLNREVMVNREIPLTNIQVNKGTRIIVPVRALHHDPQYWPEPSKYDPERFSEEAKASRPAHVYLPFGEGPRVCVAQRLGLMQVKVSVAMLLSRFRLEASEDTPAEVEFAPRSFVPLPKKELKMTLVSRQIAAA</sequence>
<comment type="cofactor">
    <cofactor evidence="1 13">
        <name>heme</name>
        <dbReference type="ChEBI" id="CHEBI:30413"/>
    </cofactor>
</comment>
<dbReference type="InterPro" id="IPR050476">
    <property type="entry name" value="Insect_CytP450_Detox"/>
</dbReference>
<dbReference type="OrthoDB" id="2789670at2759"/>
<dbReference type="InterPro" id="IPR002401">
    <property type="entry name" value="Cyt_P450_E_grp-I"/>
</dbReference>
<dbReference type="GO" id="GO:0016705">
    <property type="term" value="F:oxidoreductase activity, acting on paired donors, with incorporation or reduction of molecular oxygen"/>
    <property type="evidence" value="ECO:0007669"/>
    <property type="project" value="InterPro"/>
</dbReference>
<dbReference type="CDD" id="cd11056">
    <property type="entry name" value="CYP6-like"/>
    <property type="match status" value="1"/>
</dbReference>
<dbReference type="RefSeq" id="XP_026294112.1">
    <property type="nucleotide sequence ID" value="XM_026438327.2"/>
</dbReference>
<dbReference type="SUPFAM" id="SSF48264">
    <property type="entry name" value="Cytochrome P450"/>
    <property type="match status" value="1"/>
</dbReference>
<evidence type="ECO:0000256" key="12">
    <source>
        <dbReference type="ARBA" id="ARBA00023136"/>
    </source>
</evidence>
<reference evidence="16" key="1">
    <citation type="submission" date="2025-08" db="UniProtKB">
        <authorList>
            <consortium name="RefSeq"/>
        </authorList>
    </citation>
    <scope>IDENTIFICATION</scope>
    <source>
        <tissue evidence="16">Whole organism</tissue>
    </source>
</reference>
<evidence type="ECO:0000256" key="6">
    <source>
        <dbReference type="ARBA" id="ARBA00022723"/>
    </source>
</evidence>
<comment type="subcellular location">
    <subcellularLocation>
        <location evidence="3">Endoplasmic reticulum membrane</location>
        <topology evidence="3">Peripheral membrane protein</topology>
    </subcellularLocation>
    <subcellularLocation>
        <location evidence="2">Microsome membrane</location>
        <topology evidence="2">Peripheral membrane protein</topology>
    </subcellularLocation>
</comment>
<protein>
    <submittedName>
        <fullName evidence="16">Cytochrome P450 6k1</fullName>
    </submittedName>
</protein>
<dbReference type="FunFam" id="1.10.630.10:FF:000042">
    <property type="entry name" value="Cytochrome P450"/>
    <property type="match status" value="1"/>
</dbReference>
<dbReference type="GO" id="GO:0020037">
    <property type="term" value="F:heme binding"/>
    <property type="evidence" value="ECO:0007669"/>
    <property type="project" value="InterPro"/>
</dbReference>
<evidence type="ECO:0000256" key="14">
    <source>
        <dbReference type="RuleBase" id="RU000461"/>
    </source>
</evidence>
<dbReference type="GO" id="GO:0005789">
    <property type="term" value="C:endoplasmic reticulum membrane"/>
    <property type="evidence" value="ECO:0007669"/>
    <property type="project" value="UniProtKB-SubCell"/>
</dbReference>
<evidence type="ECO:0000256" key="13">
    <source>
        <dbReference type="PIRSR" id="PIRSR602401-1"/>
    </source>
</evidence>
<proteinExistence type="inferred from homology"/>
<dbReference type="PRINTS" id="PR00385">
    <property type="entry name" value="P450"/>
</dbReference>
<dbReference type="KEGG" id="foc:113218123"/>
<dbReference type="GeneID" id="113218123"/>
<dbReference type="PROSITE" id="PS00086">
    <property type="entry name" value="CYTOCHROME_P450"/>
    <property type="match status" value="1"/>
</dbReference>